<gene>
    <name evidence="1" type="ORF">ACFSC0_18780</name>
</gene>
<keyword evidence="2" id="KW-1185">Reference proteome</keyword>
<comment type="caution">
    <text evidence="1">The sequence shown here is derived from an EMBL/GenBank/DDBJ whole genome shotgun (WGS) entry which is preliminary data.</text>
</comment>
<dbReference type="RefSeq" id="WP_377281514.1">
    <property type="nucleotide sequence ID" value="NZ_JBHRSI010000004.1"/>
</dbReference>
<dbReference type="PANTHER" id="PTHR36922:SF1">
    <property type="entry name" value="DUF1993 DOMAIN-CONTAINING PROTEIN"/>
    <property type="match status" value="1"/>
</dbReference>
<accession>A0ABW4N6B1</accession>
<dbReference type="PANTHER" id="PTHR36922">
    <property type="entry name" value="BLL2446 PROTEIN"/>
    <property type="match status" value="1"/>
</dbReference>
<dbReference type="Pfam" id="PF09351">
    <property type="entry name" value="DUF1993"/>
    <property type="match status" value="1"/>
</dbReference>
<proteinExistence type="predicted"/>
<dbReference type="InterPro" id="IPR034660">
    <property type="entry name" value="DinB/YfiT-like"/>
</dbReference>
<dbReference type="InterPro" id="IPR018531">
    <property type="entry name" value="DUF1993"/>
</dbReference>
<sequence>MSLSLYDASIPGYVRMLRNLSAIFAKAEAHAAANGVDLQTYVDARLAPDMASLVGQVQLASDAAKGAAARLAGITSPSMPDVETTWAELKARLEKTIAFLETIKREQVDGDEDRTVELPLPGRTLTFTARDFLFQFSLPNFHFHIVTAYALLRAQGVPLGKVDYLAGGQSF</sequence>
<dbReference type="SUPFAM" id="SSF109854">
    <property type="entry name" value="DinB/YfiT-like putative metalloenzymes"/>
    <property type="match status" value="1"/>
</dbReference>
<evidence type="ECO:0000313" key="1">
    <source>
        <dbReference type="EMBL" id="MFD1785452.1"/>
    </source>
</evidence>
<dbReference type="Gene3D" id="1.20.120.450">
    <property type="entry name" value="dinb family like domain"/>
    <property type="match status" value="1"/>
</dbReference>
<dbReference type="Proteomes" id="UP001597237">
    <property type="component" value="Unassembled WGS sequence"/>
</dbReference>
<evidence type="ECO:0000313" key="2">
    <source>
        <dbReference type="Proteomes" id="UP001597237"/>
    </source>
</evidence>
<dbReference type="EMBL" id="JBHUEY010000006">
    <property type="protein sequence ID" value="MFD1785452.1"/>
    <property type="molecule type" value="Genomic_DNA"/>
</dbReference>
<organism evidence="1 2">
    <name type="scientific">Phenylobacterium terrae</name>
    <dbReference type="NCBI Taxonomy" id="2665495"/>
    <lineage>
        <taxon>Bacteria</taxon>
        <taxon>Pseudomonadati</taxon>
        <taxon>Pseudomonadota</taxon>
        <taxon>Alphaproteobacteria</taxon>
        <taxon>Caulobacterales</taxon>
        <taxon>Caulobacteraceae</taxon>
        <taxon>Phenylobacterium</taxon>
    </lineage>
</organism>
<name>A0ABW4N6B1_9CAUL</name>
<reference evidence="2" key="1">
    <citation type="journal article" date="2019" name="Int. J. Syst. Evol. Microbiol.">
        <title>The Global Catalogue of Microorganisms (GCM) 10K type strain sequencing project: providing services to taxonomists for standard genome sequencing and annotation.</title>
        <authorList>
            <consortium name="The Broad Institute Genomics Platform"/>
            <consortium name="The Broad Institute Genome Sequencing Center for Infectious Disease"/>
            <person name="Wu L."/>
            <person name="Ma J."/>
        </authorList>
    </citation>
    <scope>NUCLEOTIDE SEQUENCE [LARGE SCALE GENOMIC DNA]</scope>
    <source>
        <strain evidence="2">DFY28</strain>
    </source>
</reference>
<protein>
    <submittedName>
        <fullName evidence="1">DUF1993 family protein</fullName>
    </submittedName>
</protein>